<keyword evidence="6" id="KW-1185">Reference proteome</keyword>
<keyword evidence="2" id="KW-0533">Nickel</keyword>
<keyword evidence="5" id="KW-0418">Kinase</keyword>
<evidence type="ECO:0000256" key="2">
    <source>
        <dbReference type="ARBA" id="ARBA00022596"/>
    </source>
</evidence>
<comment type="caution">
    <text evidence="5">The sequence shown here is derived from an EMBL/GenBank/DDBJ whole genome shotgun (WGS) entry which is preliminary data.</text>
</comment>
<accession>A0A8J5CLU3</accession>
<evidence type="ECO:0000256" key="3">
    <source>
        <dbReference type="SAM" id="Phobius"/>
    </source>
</evidence>
<keyword evidence="5" id="KW-0808">Transferase</keyword>
<dbReference type="InterPro" id="IPR036075">
    <property type="entry name" value="ARMT-1-like_metal-bd_sf"/>
</dbReference>
<dbReference type="Gene3D" id="3.40.50.10880">
    <property type="entry name" value="Uncharacterised protein PF01937, DUF89, domain 3"/>
    <property type="match status" value="1"/>
</dbReference>
<evidence type="ECO:0000256" key="1">
    <source>
        <dbReference type="ARBA" id="ARBA00001967"/>
    </source>
</evidence>
<dbReference type="Proteomes" id="UP000770661">
    <property type="component" value="Unassembled WGS sequence"/>
</dbReference>
<keyword evidence="3" id="KW-0812">Transmembrane</keyword>
<evidence type="ECO:0000313" key="6">
    <source>
        <dbReference type="Proteomes" id="UP000770661"/>
    </source>
</evidence>
<dbReference type="SUPFAM" id="SSF111321">
    <property type="entry name" value="AF1104-like"/>
    <property type="match status" value="1"/>
</dbReference>
<dbReference type="AlphaFoldDB" id="A0A8J5CLU3"/>
<protein>
    <submittedName>
        <fullName evidence="5">Pantothenate kinase 4</fullName>
    </submittedName>
</protein>
<comment type="cofactor">
    <cofactor evidence="1">
        <name>Ni(2+)</name>
        <dbReference type="ChEBI" id="CHEBI:49786"/>
    </cofactor>
</comment>
<proteinExistence type="predicted"/>
<feature type="domain" description="Damage-control phosphatase ARMT1-like metal-binding" evidence="4">
    <location>
        <begin position="29"/>
        <end position="99"/>
    </location>
</feature>
<dbReference type="InterPro" id="IPR002791">
    <property type="entry name" value="ARMT1-like_metal-bd"/>
</dbReference>
<dbReference type="Pfam" id="PF01937">
    <property type="entry name" value="ARMT1-like_dom"/>
    <property type="match status" value="1"/>
</dbReference>
<keyword evidence="3" id="KW-0472">Membrane</keyword>
<organism evidence="5 6">
    <name type="scientific">Chionoecetes opilio</name>
    <name type="common">Atlantic snow crab</name>
    <name type="synonym">Cancer opilio</name>
    <dbReference type="NCBI Taxonomy" id="41210"/>
    <lineage>
        <taxon>Eukaryota</taxon>
        <taxon>Metazoa</taxon>
        <taxon>Ecdysozoa</taxon>
        <taxon>Arthropoda</taxon>
        <taxon>Crustacea</taxon>
        <taxon>Multicrustacea</taxon>
        <taxon>Malacostraca</taxon>
        <taxon>Eumalacostraca</taxon>
        <taxon>Eucarida</taxon>
        <taxon>Decapoda</taxon>
        <taxon>Pleocyemata</taxon>
        <taxon>Brachyura</taxon>
        <taxon>Eubrachyura</taxon>
        <taxon>Majoidea</taxon>
        <taxon>Majidae</taxon>
        <taxon>Chionoecetes</taxon>
    </lineage>
</organism>
<keyword evidence="3" id="KW-1133">Transmembrane helix</keyword>
<dbReference type="GO" id="GO:0016301">
    <property type="term" value="F:kinase activity"/>
    <property type="evidence" value="ECO:0007669"/>
    <property type="project" value="UniProtKB-KW"/>
</dbReference>
<dbReference type="OrthoDB" id="498611at2759"/>
<dbReference type="EMBL" id="JACEEZ010019985">
    <property type="protein sequence ID" value="KAG0715144.1"/>
    <property type="molecule type" value="Genomic_DNA"/>
</dbReference>
<sequence length="108" mass="12191">MIGCWVKRQQQAPYKCAIIFWTILAVTLSLDHPFRRELLRRGTRVVLCANSKPALNDVTAEELMMVMRQVVLVCPVMNEHLAAGTLCVRESGQASPCLDLRLAPRLEK</sequence>
<feature type="transmembrane region" description="Helical" evidence="3">
    <location>
        <begin position="12"/>
        <end position="30"/>
    </location>
</feature>
<gene>
    <name evidence="5" type="primary">PANK4_3</name>
    <name evidence="5" type="ORF">GWK47_012637</name>
</gene>
<reference evidence="5" key="1">
    <citation type="submission" date="2020-07" db="EMBL/GenBank/DDBJ databases">
        <title>The High-quality genome of the commercially important snow crab, Chionoecetes opilio.</title>
        <authorList>
            <person name="Jeong J.-H."/>
            <person name="Ryu S."/>
        </authorList>
    </citation>
    <scope>NUCLEOTIDE SEQUENCE</scope>
    <source>
        <strain evidence="5">MADBK_172401_WGS</strain>
        <tissue evidence="5">Digestive gland</tissue>
    </source>
</reference>
<evidence type="ECO:0000259" key="4">
    <source>
        <dbReference type="Pfam" id="PF01937"/>
    </source>
</evidence>
<name>A0A8J5CLU3_CHIOP</name>
<evidence type="ECO:0000313" key="5">
    <source>
        <dbReference type="EMBL" id="KAG0715144.1"/>
    </source>
</evidence>